<dbReference type="EMBL" id="DVFU01000110">
    <property type="protein sequence ID" value="HIQ65218.1"/>
    <property type="molecule type" value="Genomic_DNA"/>
</dbReference>
<comment type="caution">
    <text evidence="1">The sequence shown here is derived from an EMBL/GenBank/DDBJ whole genome shotgun (WGS) entry which is preliminary data.</text>
</comment>
<evidence type="ECO:0000313" key="1">
    <source>
        <dbReference type="EMBL" id="HIQ65218.1"/>
    </source>
</evidence>
<organism evidence="1 2">
    <name type="scientific">Candidatus Faecenecus gallistercoris</name>
    <dbReference type="NCBI Taxonomy" id="2840793"/>
    <lineage>
        <taxon>Bacteria</taxon>
        <taxon>Bacillati</taxon>
        <taxon>Bacillota</taxon>
        <taxon>Bacillota incertae sedis</taxon>
        <taxon>Candidatus Faecenecus</taxon>
    </lineage>
</organism>
<reference evidence="1" key="2">
    <citation type="journal article" date="2021" name="PeerJ">
        <title>Extensive microbial diversity within the chicken gut microbiome revealed by metagenomics and culture.</title>
        <authorList>
            <person name="Gilroy R."/>
            <person name="Ravi A."/>
            <person name="Getino M."/>
            <person name="Pursley I."/>
            <person name="Horton D.L."/>
            <person name="Alikhan N.F."/>
            <person name="Baker D."/>
            <person name="Gharbi K."/>
            <person name="Hall N."/>
            <person name="Watson M."/>
            <person name="Adriaenssens E.M."/>
            <person name="Foster-Nyarko E."/>
            <person name="Jarju S."/>
            <person name="Secka A."/>
            <person name="Antonio M."/>
            <person name="Oren A."/>
            <person name="Chaudhuri R.R."/>
            <person name="La Ragione R."/>
            <person name="Hildebrand F."/>
            <person name="Pallen M.J."/>
        </authorList>
    </citation>
    <scope>NUCLEOTIDE SEQUENCE</scope>
    <source>
        <strain evidence="1">CHK165-10780</strain>
    </source>
</reference>
<gene>
    <name evidence="1" type="ORF">IAC85_05720</name>
</gene>
<name>A0A9D0Z2F3_9FIRM</name>
<evidence type="ECO:0000313" key="2">
    <source>
        <dbReference type="Proteomes" id="UP000886725"/>
    </source>
</evidence>
<proteinExistence type="predicted"/>
<protein>
    <submittedName>
        <fullName evidence="1">Uncharacterized protein</fullName>
    </submittedName>
</protein>
<dbReference type="AlphaFoldDB" id="A0A9D0Z2F3"/>
<reference evidence="1" key="1">
    <citation type="submission" date="2020-10" db="EMBL/GenBank/DDBJ databases">
        <authorList>
            <person name="Gilroy R."/>
        </authorList>
    </citation>
    <scope>NUCLEOTIDE SEQUENCE</scope>
    <source>
        <strain evidence="1">CHK165-10780</strain>
    </source>
</reference>
<sequence>MKYEWLVPYVSIFQNVTKETFQEESFQKQLQSFFLDCEYYLSYLAYTKERFEMLRDRDVASLNDAELEVYLYSVLTDCRINDTLEDCILDGTIPSVLEAMLKVPDTSLPVSDYTFSEVLEEIANLHTVLPTKDKVSHNNVGACYSCHNVFYVDLIHHMSKDHLCLCPYCLSATIYFDNDYIPMNSSFIRLAMLYYQTDIPFADLVSALLSKVVVRSKPYKHHFVQVDISNDEFGDNREPVIDRKEEQYSYWENLKLKGKTSKEESTLGSLFYRYFTFAEEEKISHVAFTLNSHYFRYDTNIVVMNFLTSSLEYLLRHYFTSITEIAMITKNDEIKNLIENYLEELRKFIS</sequence>
<dbReference type="InterPro" id="IPR043472">
    <property type="entry name" value="Macro_dom-like"/>
</dbReference>
<dbReference type="SUPFAM" id="SSF52949">
    <property type="entry name" value="Macro domain-like"/>
    <property type="match status" value="1"/>
</dbReference>
<dbReference type="Proteomes" id="UP000886725">
    <property type="component" value="Unassembled WGS sequence"/>
</dbReference>
<accession>A0A9D0Z2F3</accession>